<protein>
    <submittedName>
        <fullName evidence="15">Colicin I receptor</fullName>
    </submittedName>
</protein>
<sequence length="740" mass="78003" precursor="true">MPLIAVRQAALLALCTLGFSAVALAQRPAADLRVRVSDPLGDPIAGASALVDTDGHGSGRAVITGPDGVAVVPVPELPMPLLLRVSAPGFAEHLENLQPGSAAFDVQLAPAARTEQVTVTAGRRAVRGAELPADSTVISRRDLEVAAAGTIDDVLRLTPGFSLFRRSPSRTANPTTQGVTLRGLSASGASRTLVLADGVPLNDPFGGWVTWDRVPQVAIDRVEVVRGGASDLYGADAAGGVIQVLSVDPSSPVVRALVEGGTQESGRMSALAGTRRGPWSGVMAGEWNSTEGAIPIAPEIRGPIDTPAGVESTVLSLSVGAHITRTWRTSLRAQVYDEDRTNGTPLQDNDTNQRQASFEVGGSGSWGDLRLRGFGAGQGYDQAFSAVNATRTAETLSSRQRVAATVGGASAEYVRPIGQVVLLAGGDARRVEGDMIERRPVGAPTVADGRQDMLGGFAQATWVASSRVVVVGGLRADAIDVDTTPGGTRDINAVSPKGSIAWTAAHAITLRASGYRAFRAPTLNERLRPFRAGNTLTQNNPALEMERVTGGDVAVAWEPHRVSLRATLFAARLEDAITNVTVTSTPTLITRERRNAGVIGARGLEVEGRVQLLSSLSVAGTLAWTRSRFDESDEPGLEGNRVPQVPTAQGGFDVRWQPFAASMIGAQLRWTGTQFDDDRNQFELGKSAVTDLIGEHRFAEALRGFVAFENLFDADYDTGKTPLRTVGPPRRIRAGVRVAF</sequence>
<evidence type="ECO:0000256" key="2">
    <source>
        <dbReference type="ARBA" id="ARBA00022448"/>
    </source>
</evidence>
<accession>A0A143PFM3</accession>
<evidence type="ECO:0000256" key="12">
    <source>
        <dbReference type="SAM" id="SignalP"/>
    </source>
</evidence>
<evidence type="ECO:0000256" key="4">
    <source>
        <dbReference type="ARBA" id="ARBA00022692"/>
    </source>
</evidence>
<dbReference type="InterPro" id="IPR000531">
    <property type="entry name" value="Beta-barrel_TonB"/>
</dbReference>
<dbReference type="OrthoDB" id="101167at2"/>
<dbReference type="InterPro" id="IPR039426">
    <property type="entry name" value="TonB-dep_rcpt-like"/>
</dbReference>
<dbReference type="InterPro" id="IPR037066">
    <property type="entry name" value="Plug_dom_sf"/>
</dbReference>
<feature type="signal peptide" evidence="12">
    <location>
        <begin position="1"/>
        <end position="25"/>
    </location>
</feature>
<keyword evidence="16" id="KW-1185">Reference proteome</keyword>
<feature type="domain" description="TonB-dependent receptor plug" evidence="14">
    <location>
        <begin position="130"/>
        <end position="241"/>
    </location>
</feature>
<dbReference type="Gene3D" id="2.40.170.20">
    <property type="entry name" value="TonB-dependent receptor, beta-barrel domain"/>
    <property type="match status" value="1"/>
</dbReference>
<keyword evidence="9 10" id="KW-0998">Cell outer membrane</keyword>
<evidence type="ECO:0000313" key="16">
    <source>
        <dbReference type="Proteomes" id="UP000076079"/>
    </source>
</evidence>
<keyword evidence="4 10" id="KW-0812">Transmembrane</keyword>
<evidence type="ECO:0000256" key="5">
    <source>
        <dbReference type="ARBA" id="ARBA00022729"/>
    </source>
</evidence>
<keyword evidence="7 10" id="KW-0472">Membrane</keyword>
<comment type="subcellular location">
    <subcellularLocation>
        <location evidence="1 10">Cell outer membrane</location>
        <topology evidence="1 10">Multi-pass membrane protein</topology>
    </subcellularLocation>
</comment>
<evidence type="ECO:0000256" key="10">
    <source>
        <dbReference type="PROSITE-ProRule" id="PRU01360"/>
    </source>
</evidence>
<keyword evidence="8 15" id="KW-0675">Receptor</keyword>
<keyword evidence="5 12" id="KW-0732">Signal</keyword>
<dbReference type="Proteomes" id="UP000076079">
    <property type="component" value="Chromosome"/>
</dbReference>
<dbReference type="InterPro" id="IPR012910">
    <property type="entry name" value="Plug_dom"/>
</dbReference>
<dbReference type="SUPFAM" id="SSF56935">
    <property type="entry name" value="Porins"/>
    <property type="match status" value="1"/>
</dbReference>
<dbReference type="PANTHER" id="PTHR30069">
    <property type="entry name" value="TONB-DEPENDENT OUTER MEMBRANE RECEPTOR"/>
    <property type="match status" value="1"/>
</dbReference>
<dbReference type="Pfam" id="PF00593">
    <property type="entry name" value="TonB_dep_Rec_b-barrel"/>
    <property type="match status" value="1"/>
</dbReference>
<dbReference type="InterPro" id="IPR010917">
    <property type="entry name" value="TonB_rcpt_CS"/>
</dbReference>
<dbReference type="PROSITE" id="PS52016">
    <property type="entry name" value="TONB_DEPENDENT_REC_3"/>
    <property type="match status" value="1"/>
</dbReference>
<reference evidence="15 16" key="1">
    <citation type="journal article" date="2016" name="Genome Announc.">
        <title>First Complete Genome Sequence of a Subdivision 6 Acidobacterium Strain.</title>
        <authorList>
            <person name="Huang S."/>
            <person name="Vieira S."/>
            <person name="Bunk B."/>
            <person name="Riedel T."/>
            <person name="Sproer C."/>
            <person name="Overmann J."/>
        </authorList>
    </citation>
    <scope>NUCLEOTIDE SEQUENCE [LARGE SCALE GENOMIC DNA]</scope>
    <source>
        <strain evidence="16">DSM 100886 HEG_-6_39</strain>
    </source>
</reference>
<evidence type="ECO:0000256" key="9">
    <source>
        <dbReference type="ARBA" id="ARBA00023237"/>
    </source>
</evidence>
<evidence type="ECO:0000313" key="15">
    <source>
        <dbReference type="EMBL" id="AMY07325.1"/>
    </source>
</evidence>
<dbReference type="STRING" id="1855912.LuPra_00492"/>
<evidence type="ECO:0000256" key="7">
    <source>
        <dbReference type="ARBA" id="ARBA00023136"/>
    </source>
</evidence>
<evidence type="ECO:0000256" key="6">
    <source>
        <dbReference type="ARBA" id="ARBA00023077"/>
    </source>
</evidence>
<feature type="domain" description="TonB-dependent receptor-like beta-barrel" evidence="13">
    <location>
        <begin position="331"/>
        <end position="711"/>
    </location>
</feature>
<organism evidence="15 16">
    <name type="scientific">Luteitalea pratensis</name>
    <dbReference type="NCBI Taxonomy" id="1855912"/>
    <lineage>
        <taxon>Bacteria</taxon>
        <taxon>Pseudomonadati</taxon>
        <taxon>Acidobacteriota</taxon>
        <taxon>Vicinamibacteria</taxon>
        <taxon>Vicinamibacterales</taxon>
        <taxon>Vicinamibacteraceae</taxon>
        <taxon>Luteitalea</taxon>
    </lineage>
</organism>
<evidence type="ECO:0000256" key="1">
    <source>
        <dbReference type="ARBA" id="ARBA00004571"/>
    </source>
</evidence>
<dbReference type="GO" id="GO:0015344">
    <property type="term" value="F:siderophore uptake transmembrane transporter activity"/>
    <property type="evidence" value="ECO:0007669"/>
    <property type="project" value="TreeGrafter"/>
</dbReference>
<dbReference type="InterPro" id="IPR036942">
    <property type="entry name" value="Beta-barrel_TonB_sf"/>
</dbReference>
<evidence type="ECO:0000259" key="13">
    <source>
        <dbReference type="Pfam" id="PF00593"/>
    </source>
</evidence>
<keyword evidence="2 10" id="KW-0813">Transport</keyword>
<evidence type="ECO:0000256" key="3">
    <source>
        <dbReference type="ARBA" id="ARBA00022452"/>
    </source>
</evidence>
<feature type="chain" id="PRO_5007511237" evidence="12">
    <location>
        <begin position="26"/>
        <end position="740"/>
    </location>
</feature>
<comment type="similarity">
    <text evidence="10 11">Belongs to the TonB-dependent receptor family.</text>
</comment>
<dbReference type="GO" id="GO:0044718">
    <property type="term" value="P:siderophore transmembrane transport"/>
    <property type="evidence" value="ECO:0007669"/>
    <property type="project" value="TreeGrafter"/>
</dbReference>
<dbReference type="RefSeq" id="WP_110169289.1">
    <property type="nucleotide sequence ID" value="NZ_CP015136.1"/>
</dbReference>
<dbReference type="PANTHER" id="PTHR30069:SF29">
    <property type="entry name" value="HEMOGLOBIN AND HEMOGLOBIN-HAPTOGLOBIN-BINDING PROTEIN 1-RELATED"/>
    <property type="match status" value="1"/>
</dbReference>
<reference evidence="16" key="2">
    <citation type="submission" date="2016-04" db="EMBL/GenBank/DDBJ databases">
        <title>First Complete Genome Sequence of a Subdivision 6 Acidobacterium.</title>
        <authorList>
            <person name="Huang S."/>
            <person name="Vieira S."/>
            <person name="Bunk B."/>
            <person name="Riedel T."/>
            <person name="Sproeer C."/>
            <person name="Overmann J."/>
        </authorList>
    </citation>
    <scope>NUCLEOTIDE SEQUENCE [LARGE SCALE GENOMIC DNA]</scope>
    <source>
        <strain evidence="16">DSM 100886 HEG_-6_39</strain>
    </source>
</reference>
<dbReference type="EMBL" id="CP015136">
    <property type="protein sequence ID" value="AMY07325.1"/>
    <property type="molecule type" value="Genomic_DNA"/>
</dbReference>
<dbReference type="AlphaFoldDB" id="A0A143PFM3"/>
<dbReference type="GO" id="GO:0009279">
    <property type="term" value="C:cell outer membrane"/>
    <property type="evidence" value="ECO:0007669"/>
    <property type="project" value="UniProtKB-SubCell"/>
</dbReference>
<dbReference type="Gene3D" id="2.170.130.10">
    <property type="entry name" value="TonB-dependent receptor, plug domain"/>
    <property type="match status" value="1"/>
</dbReference>
<keyword evidence="3 10" id="KW-1134">Transmembrane beta strand</keyword>
<keyword evidence="6 11" id="KW-0798">TonB box</keyword>
<gene>
    <name evidence="15" type="primary">cirA_1</name>
    <name evidence="15" type="ORF">LuPra_00492</name>
</gene>
<evidence type="ECO:0000256" key="11">
    <source>
        <dbReference type="RuleBase" id="RU003357"/>
    </source>
</evidence>
<dbReference type="KEGG" id="abac:LuPra_00492"/>
<name>A0A143PFM3_LUTPR</name>
<dbReference type="Pfam" id="PF07715">
    <property type="entry name" value="Plug"/>
    <property type="match status" value="1"/>
</dbReference>
<dbReference type="CDD" id="cd01347">
    <property type="entry name" value="ligand_gated_channel"/>
    <property type="match status" value="1"/>
</dbReference>
<dbReference type="PROSITE" id="PS01156">
    <property type="entry name" value="TONB_DEPENDENT_REC_2"/>
    <property type="match status" value="1"/>
</dbReference>
<evidence type="ECO:0000256" key="8">
    <source>
        <dbReference type="ARBA" id="ARBA00023170"/>
    </source>
</evidence>
<evidence type="ECO:0000259" key="14">
    <source>
        <dbReference type="Pfam" id="PF07715"/>
    </source>
</evidence>
<proteinExistence type="inferred from homology"/>